<keyword evidence="6 8" id="KW-0472">Membrane</keyword>
<feature type="transmembrane region" description="Helical" evidence="8">
    <location>
        <begin position="265"/>
        <end position="289"/>
    </location>
</feature>
<feature type="domain" description="Major facilitator superfamily (MFS) profile" evidence="9">
    <location>
        <begin position="44"/>
        <end position="456"/>
    </location>
</feature>
<dbReference type="PANTHER" id="PTHR48020:SF22">
    <property type="entry name" value="MAJOR FACILITATOR SUPERFAMILY (MFS) PROFILE DOMAIN-CONTAINING PROTEIN-RELATED"/>
    <property type="match status" value="1"/>
</dbReference>
<dbReference type="InterPro" id="IPR020846">
    <property type="entry name" value="MFS_dom"/>
</dbReference>
<feature type="transmembrane region" description="Helical" evidence="8">
    <location>
        <begin position="329"/>
        <end position="351"/>
    </location>
</feature>
<feature type="region of interest" description="Disordered" evidence="7">
    <location>
        <begin position="1"/>
        <end position="21"/>
    </location>
</feature>
<organism evidence="10 11">
    <name type="scientific">Aspergillus oryzae</name>
    <name type="common">Yellow koji mold</name>
    <dbReference type="NCBI Taxonomy" id="5062"/>
    <lineage>
        <taxon>Eukaryota</taxon>
        <taxon>Fungi</taxon>
        <taxon>Dikarya</taxon>
        <taxon>Ascomycota</taxon>
        <taxon>Pezizomycotina</taxon>
        <taxon>Eurotiomycetes</taxon>
        <taxon>Eurotiomycetidae</taxon>
        <taxon>Eurotiales</taxon>
        <taxon>Aspergillaceae</taxon>
        <taxon>Aspergillus</taxon>
        <taxon>Aspergillus subgen. Circumdati</taxon>
    </lineage>
</organism>
<feature type="transmembrane region" description="Helical" evidence="8">
    <location>
        <begin position="144"/>
        <end position="166"/>
    </location>
</feature>
<feature type="transmembrane region" description="Helical" evidence="8">
    <location>
        <begin position="91"/>
        <end position="108"/>
    </location>
</feature>
<evidence type="ECO:0000256" key="3">
    <source>
        <dbReference type="ARBA" id="ARBA00022448"/>
    </source>
</evidence>
<dbReference type="InterPro" id="IPR036259">
    <property type="entry name" value="MFS_trans_sf"/>
</dbReference>
<comment type="similarity">
    <text evidence="2">Belongs to the major facilitator superfamily. Sugar transporter (TC 2.A.1.1) family.</text>
</comment>
<dbReference type="Proteomes" id="UP001165205">
    <property type="component" value="Unassembled WGS sequence"/>
</dbReference>
<evidence type="ECO:0000256" key="2">
    <source>
        <dbReference type="ARBA" id="ARBA00010992"/>
    </source>
</evidence>
<dbReference type="PROSITE" id="PS00216">
    <property type="entry name" value="SUGAR_TRANSPORT_1"/>
    <property type="match status" value="1"/>
</dbReference>
<feature type="transmembrane region" description="Helical" evidence="8">
    <location>
        <begin position="301"/>
        <end position="322"/>
    </location>
</feature>
<gene>
    <name evidence="10" type="ORF">Aory04_000421900</name>
</gene>
<dbReference type="SUPFAM" id="SSF103473">
    <property type="entry name" value="MFS general substrate transporter"/>
    <property type="match status" value="1"/>
</dbReference>
<dbReference type="InterPro" id="IPR005828">
    <property type="entry name" value="MFS_sugar_transport-like"/>
</dbReference>
<protein>
    <submittedName>
        <fullName evidence="10">Unnamed protein product</fullName>
    </submittedName>
</protein>
<accession>A0AAN4YDC5</accession>
<dbReference type="Pfam" id="PF00083">
    <property type="entry name" value="Sugar_tr"/>
    <property type="match status" value="1"/>
</dbReference>
<evidence type="ECO:0000256" key="1">
    <source>
        <dbReference type="ARBA" id="ARBA00004141"/>
    </source>
</evidence>
<proteinExistence type="inferred from homology"/>
<dbReference type="GO" id="GO:0005366">
    <property type="term" value="F:myo-inositol:proton symporter activity"/>
    <property type="evidence" value="ECO:0007669"/>
    <property type="project" value="TreeGrafter"/>
</dbReference>
<evidence type="ECO:0000256" key="6">
    <source>
        <dbReference type="ARBA" id="ARBA00023136"/>
    </source>
</evidence>
<evidence type="ECO:0000256" key="4">
    <source>
        <dbReference type="ARBA" id="ARBA00022692"/>
    </source>
</evidence>
<dbReference type="GO" id="GO:0016020">
    <property type="term" value="C:membrane"/>
    <property type="evidence" value="ECO:0007669"/>
    <property type="project" value="UniProtKB-SubCell"/>
</dbReference>
<comment type="caution">
    <text evidence="10">The sequence shown here is derived from an EMBL/GenBank/DDBJ whole genome shotgun (WGS) entry which is preliminary data.</text>
</comment>
<feature type="transmembrane region" description="Helical" evidence="8">
    <location>
        <begin position="371"/>
        <end position="396"/>
    </location>
</feature>
<dbReference type="Gene3D" id="1.20.1250.20">
    <property type="entry name" value="MFS general substrate transporter like domains"/>
    <property type="match status" value="1"/>
</dbReference>
<evidence type="ECO:0000259" key="9">
    <source>
        <dbReference type="PROSITE" id="PS50850"/>
    </source>
</evidence>
<dbReference type="InterPro" id="IPR050814">
    <property type="entry name" value="Myo-inositol_Transporter"/>
</dbReference>
<dbReference type="EMBL" id="BSYA01000037">
    <property type="protein sequence ID" value="GMG27630.1"/>
    <property type="molecule type" value="Genomic_DNA"/>
</dbReference>
<dbReference type="PANTHER" id="PTHR48020">
    <property type="entry name" value="PROTON MYO-INOSITOL COTRANSPORTER"/>
    <property type="match status" value="1"/>
</dbReference>
<dbReference type="AlphaFoldDB" id="A0AAN4YDC5"/>
<feature type="transmembrane region" description="Helical" evidence="8">
    <location>
        <begin position="434"/>
        <end position="452"/>
    </location>
</feature>
<keyword evidence="5 8" id="KW-1133">Transmembrane helix</keyword>
<evidence type="ECO:0000256" key="8">
    <source>
        <dbReference type="SAM" id="Phobius"/>
    </source>
</evidence>
<dbReference type="InterPro" id="IPR005829">
    <property type="entry name" value="Sugar_transporter_CS"/>
</dbReference>
<evidence type="ECO:0000256" key="7">
    <source>
        <dbReference type="SAM" id="MobiDB-lite"/>
    </source>
</evidence>
<feature type="transmembrane region" description="Helical" evidence="8">
    <location>
        <begin position="114"/>
        <end position="132"/>
    </location>
</feature>
<dbReference type="PROSITE" id="PS50850">
    <property type="entry name" value="MFS"/>
    <property type="match status" value="1"/>
</dbReference>
<dbReference type="PRINTS" id="PR00171">
    <property type="entry name" value="SUGRTRNSPORT"/>
</dbReference>
<evidence type="ECO:0000313" key="10">
    <source>
        <dbReference type="EMBL" id="GMG27630.1"/>
    </source>
</evidence>
<name>A0AAN4YDC5_ASPOZ</name>
<feature type="transmembrane region" description="Helical" evidence="8">
    <location>
        <begin position="51"/>
        <end position="70"/>
    </location>
</feature>
<dbReference type="InterPro" id="IPR003663">
    <property type="entry name" value="Sugar/inositol_transpt"/>
</dbReference>
<keyword evidence="4 8" id="KW-0812">Transmembrane</keyword>
<evidence type="ECO:0000256" key="5">
    <source>
        <dbReference type="ARBA" id="ARBA00022989"/>
    </source>
</evidence>
<keyword evidence="3" id="KW-0813">Transport</keyword>
<dbReference type="GO" id="GO:1904679">
    <property type="term" value="P:myo-inositol import across plasma membrane"/>
    <property type="evidence" value="ECO:0007669"/>
    <property type="project" value="TreeGrafter"/>
</dbReference>
<sequence length="497" mass="53380">MSLNKYGGEDDSYEKEKAEQVEHVDTIDAEKGHLQDASELSGIEDTAASKAAWLISITVSIGGLLFGMFFEYSQEAPTNNFLRREELVTSLTSGGALIGAVGAGLTADRFGRRWPIWGACILFVLGTVLQTCSYSVPQFAVGRFVVGLGVGSAAMVVPLAIGAGFAQVKGEAWRATVGIGAAPAVALAALLLLCPESPRQLVSHGDNASADAVLQRIYPGSTTEQREAKIRSIELSLQEATHAMSEDSIWATIRRVFTTPSTGRAVLTACVVMAISQLGGFNTLMYYAAKLFAIVGFNNPTAVGITVSGTNFVFSVVNLLVVDRFGRRIILTTTVLGMGICMLITAVAFHYIPVNLQTLEVETNNVGWPGIVVLVTIICYVACYSSGVATIAWIGTELIPLEVRANTVTCWSTNIIISSTFLSMMKGITPSGAFGFYTGICFTGWVFVVFFFPECKGMPLEAIREVFSDGFGVRYSKKWQKEHKNEARAATVTSFGH</sequence>
<comment type="subcellular location">
    <subcellularLocation>
        <location evidence="1">Membrane</location>
        <topology evidence="1">Multi-pass membrane protein</topology>
    </subcellularLocation>
</comment>
<reference evidence="10" key="1">
    <citation type="submission" date="2023-04" db="EMBL/GenBank/DDBJ databases">
        <title>Aspergillus oryzae NBRC 4228.</title>
        <authorList>
            <person name="Ichikawa N."/>
            <person name="Sato H."/>
            <person name="Tonouchi N."/>
        </authorList>
    </citation>
    <scope>NUCLEOTIDE SEQUENCE</scope>
    <source>
        <strain evidence="10">NBRC 4228</strain>
    </source>
</reference>
<feature type="transmembrane region" description="Helical" evidence="8">
    <location>
        <begin position="172"/>
        <end position="194"/>
    </location>
</feature>
<evidence type="ECO:0000313" key="11">
    <source>
        <dbReference type="Proteomes" id="UP001165205"/>
    </source>
</evidence>